<protein>
    <submittedName>
        <fullName evidence="2">Uncharacterized protein</fullName>
    </submittedName>
</protein>
<reference evidence="2 3" key="1">
    <citation type="journal article" date="2019" name="Int. J. Syst. Evol. Microbiol.">
        <title>The Global Catalogue of Microorganisms (GCM) 10K type strain sequencing project: providing services to taxonomists for standard genome sequencing and annotation.</title>
        <authorList>
            <consortium name="The Broad Institute Genomics Platform"/>
            <consortium name="The Broad Institute Genome Sequencing Center for Infectious Disease"/>
            <person name="Wu L."/>
            <person name="Ma J."/>
        </authorList>
    </citation>
    <scope>NUCLEOTIDE SEQUENCE [LARGE SCALE GENOMIC DNA]</scope>
    <source>
        <strain evidence="2 3">JCM 3053</strain>
    </source>
</reference>
<proteinExistence type="predicted"/>
<dbReference type="EMBL" id="BAAART010000139">
    <property type="protein sequence ID" value="GAA2250646.1"/>
    <property type="molecule type" value="Genomic_DNA"/>
</dbReference>
<sequence length="219" mass="22447">MGVAGTEGPCLGLHLLGGDPPAAVELGQDVHRVVARVEEDTAPQVGDPVRVALFDPDQAAAGADAAQLPLADRVPDARRQPGQHGEGEQGLQGAGRGQLAVRVVGGEHLSGSVVGHQPGQCGDLRETCHAGAQADLRAGPVQQGGVRGRGPGPARGRGLGPAGVGRRRGRQRQKPRDAERTGPRGHPGRESVDHVINVGTEMLRTATTGPHSTPQHPDG</sequence>
<feature type="compositionally biased region" description="Gly residues" evidence="1">
    <location>
        <begin position="145"/>
        <end position="163"/>
    </location>
</feature>
<keyword evidence="3" id="KW-1185">Reference proteome</keyword>
<evidence type="ECO:0000313" key="2">
    <source>
        <dbReference type="EMBL" id="GAA2250646.1"/>
    </source>
</evidence>
<feature type="compositionally biased region" description="Polar residues" evidence="1">
    <location>
        <begin position="205"/>
        <end position="219"/>
    </location>
</feature>
<gene>
    <name evidence="2" type="ORF">GCM10010104_54160</name>
</gene>
<feature type="region of interest" description="Disordered" evidence="1">
    <location>
        <begin position="136"/>
        <end position="219"/>
    </location>
</feature>
<feature type="compositionally biased region" description="Basic and acidic residues" evidence="1">
    <location>
        <begin position="174"/>
        <end position="193"/>
    </location>
</feature>
<name>A0ABN3E7Y1_9ACTN</name>
<feature type="compositionally biased region" description="Low complexity" evidence="1">
    <location>
        <begin position="63"/>
        <end position="72"/>
    </location>
</feature>
<dbReference type="Proteomes" id="UP001501474">
    <property type="component" value="Unassembled WGS sequence"/>
</dbReference>
<evidence type="ECO:0000256" key="1">
    <source>
        <dbReference type="SAM" id="MobiDB-lite"/>
    </source>
</evidence>
<evidence type="ECO:0000313" key="3">
    <source>
        <dbReference type="Proteomes" id="UP001501474"/>
    </source>
</evidence>
<accession>A0ABN3E7Y1</accession>
<feature type="region of interest" description="Disordered" evidence="1">
    <location>
        <begin position="63"/>
        <end position="96"/>
    </location>
</feature>
<comment type="caution">
    <text evidence="2">The sequence shown here is derived from an EMBL/GenBank/DDBJ whole genome shotgun (WGS) entry which is preliminary data.</text>
</comment>
<organism evidence="2 3">
    <name type="scientific">Streptomyces indiaensis</name>
    <dbReference type="NCBI Taxonomy" id="284033"/>
    <lineage>
        <taxon>Bacteria</taxon>
        <taxon>Bacillati</taxon>
        <taxon>Actinomycetota</taxon>
        <taxon>Actinomycetes</taxon>
        <taxon>Kitasatosporales</taxon>
        <taxon>Streptomycetaceae</taxon>
        <taxon>Streptomyces</taxon>
    </lineage>
</organism>